<evidence type="ECO:0000313" key="2">
    <source>
        <dbReference type="EMBL" id="PVD36898.1"/>
    </source>
</evidence>
<dbReference type="AlphaFoldDB" id="A0A2T7PU08"/>
<dbReference type="EMBL" id="PZQS01000002">
    <property type="protein sequence ID" value="PVD36898.1"/>
    <property type="molecule type" value="Genomic_DNA"/>
</dbReference>
<keyword evidence="3" id="KW-1185">Reference proteome</keyword>
<name>A0A2T7PU08_POMCA</name>
<sequence>MYGVMSRVRGQTSSLGSRIEVHVLYRSSITESQTWLQLENRGKQRCGPAVATENMRTDVCEKTSAPDITQTMKDFNSVCSGDTTLTNPKPNEMASPTQEFST</sequence>
<evidence type="ECO:0000256" key="1">
    <source>
        <dbReference type="SAM" id="MobiDB-lite"/>
    </source>
</evidence>
<comment type="caution">
    <text evidence="2">The sequence shown here is derived from an EMBL/GenBank/DDBJ whole genome shotgun (WGS) entry which is preliminary data.</text>
</comment>
<protein>
    <submittedName>
        <fullName evidence="2">Uncharacterized protein</fullName>
    </submittedName>
</protein>
<dbReference type="Proteomes" id="UP000245119">
    <property type="component" value="Linkage Group LG2"/>
</dbReference>
<evidence type="ECO:0000313" key="3">
    <source>
        <dbReference type="Proteomes" id="UP000245119"/>
    </source>
</evidence>
<accession>A0A2T7PU08</accession>
<gene>
    <name evidence="2" type="ORF">C0Q70_03889</name>
</gene>
<proteinExistence type="predicted"/>
<organism evidence="2 3">
    <name type="scientific">Pomacea canaliculata</name>
    <name type="common">Golden apple snail</name>
    <dbReference type="NCBI Taxonomy" id="400727"/>
    <lineage>
        <taxon>Eukaryota</taxon>
        <taxon>Metazoa</taxon>
        <taxon>Spiralia</taxon>
        <taxon>Lophotrochozoa</taxon>
        <taxon>Mollusca</taxon>
        <taxon>Gastropoda</taxon>
        <taxon>Caenogastropoda</taxon>
        <taxon>Architaenioglossa</taxon>
        <taxon>Ampullarioidea</taxon>
        <taxon>Ampullariidae</taxon>
        <taxon>Pomacea</taxon>
    </lineage>
</organism>
<feature type="region of interest" description="Disordered" evidence="1">
    <location>
        <begin position="79"/>
        <end position="102"/>
    </location>
</feature>
<reference evidence="2 3" key="1">
    <citation type="submission" date="2018-04" db="EMBL/GenBank/DDBJ databases">
        <title>The genome of golden apple snail Pomacea canaliculata provides insight into stress tolerance and invasive adaptation.</title>
        <authorList>
            <person name="Liu C."/>
            <person name="Liu B."/>
            <person name="Ren Y."/>
            <person name="Zhang Y."/>
            <person name="Wang H."/>
            <person name="Li S."/>
            <person name="Jiang F."/>
            <person name="Yin L."/>
            <person name="Zhang G."/>
            <person name="Qian W."/>
            <person name="Fan W."/>
        </authorList>
    </citation>
    <scope>NUCLEOTIDE SEQUENCE [LARGE SCALE GENOMIC DNA]</scope>
    <source>
        <strain evidence="2">SZHN2017</strain>
        <tissue evidence="2">Muscle</tissue>
    </source>
</reference>